<dbReference type="AlphaFoldDB" id="A0A2S2Q223"/>
<accession>A0A2S2Q223</accession>
<dbReference type="EMBL" id="GGMS01002624">
    <property type="protein sequence ID" value="MBY71827.1"/>
    <property type="molecule type" value="Transcribed_RNA"/>
</dbReference>
<dbReference type="OrthoDB" id="6608722at2759"/>
<protein>
    <recommendedName>
        <fullName evidence="1">MULE transposase domain-containing protein</fullName>
    </recommendedName>
</protein>
<dbReference type="InterPro" id="IPR018289">
    <property type="entry name" value="MULE_transposase_dom"/>
</dbReference>
<gene>
    <name evidence="2" type="ORF">g.14840</name>
</gene>
<proteinExistence type="predicted"/>
<feature type="domain" description="MULE transposase" evidence="1">
    <location>
        <begin position="84"/>
        <end position="180"/>
    </location>
</feature>
<evidence type="ECO:0000259" key="1">
    <source>
        <dbReference type="Pfam" id="PF10551"/>
    </source>
</evidence>
<reference evidence="2" key="1">
    <citation type="submission" date="2018-04" db="EMBL/GenBank/DDBJ databases">
        <title>Transcriptome assembly of Sipha flava.</title>
        <authorList>
            <person name="Scully E.D."/>
            <person name="Geib S.M."/>
            <person name="Palmer N.A."/>
            <person name="Koch K."/>
            <person name="Bradshaw J."/>
            <person name="Heng-Moss T."/>
            <person name="Sarath G."/>
        </authorList>
    </citation>
    <scope>NUCLEOTIDE SEQUENCE</scope>
</reference>
<name>A0A2S2Q223_9HEMI</name>
<organism evidence="2">
    <name type="scientific">Sipha flava</name>
    <name type="common">yellow sugarcane aphid</name>
    <dbReference type="NCBI Taxonomy" id="143950"/>
    <lineage>
        <taxon>Eukaryota</taxon>
        <taxon>Metazoa</taxon>
        <taxon>Ecdysozoa</taxon>
        <taxon>Arthropoda</taxon>
        <taxon>Hexapoda</taxon>
        <taxon>Insecta</taxon>
        <taxon>Pterygota</taxon>
        <taxon>Neoptera</taxon>
        <taxon>Paraneoptera</taxon>
        <taxon>Hemiptera</taxon>
        <taxon>Sternorrhyncha</taxon>
        <taxon>Aphidomorpha</taxon>
        <taxon>Aphidoidea</taxon>
        <taxon>Aphididae</taxon>
        <taxon>Sipha</taxon>
    </lineage>
</organism>
<evidence type="ECO:0000313" key="2">
    <source>
        <dbReference type="EMBL" id="MBY71827.1"/>
    </source>
</evidence>
<dbReference type="Pfam" id="PF10551">
    <property type="entry name" value="MULE"/>
    <property type="match status" value="1"/>
</dbReference>
<sequence>MKNSDILSIDTNDLKLIKNNIHHARKVLYPKLPKSIQDTHNCLTTMNITTNRGEQFLFCNNLVDNIISFSTETNLKALCDVTKVYMDGTFKSCTKYFLQLFTIHGFRNGLYVPLVFLVLPNKTLETYTKAFQYIVSYCTSLQLNFQPTEIYVDFEVSIHTSVKCVWPNAIIKGCRFHLAQSW</sequence>